<accession>A0A292Z692</accession>
<reference evidence="2 3" key="2">
    <citation type="journal article" date="2013" name="Environ. Sci. Technol.">
        <title>The 4-tert-butylphenol-utilizing bacterium Sphingobium fuliginis OMI can degrade bisphenols via phenolic ring hydroxylation and meta-cleavage pathway.</title>
        <authorList>
            <person name="Ogata Y."/>
            <person name="Goda S."/>
            <person name="Toyama T."/>
            <person name="Sei K."/>
            <person name="Ike M."/>
        </authorList>
    </citation>
    <scope>NUCLEOTIDE SEQUENCE [LARGE SCALE GENOMIC DNA]</scope>
    <source>
        <strain evidence="2 3">OMI</strain>
    </source>
</reference>
<name>A0A292Z692_SPHSA</name>
<sequence>MGALTDLHNLLIEAGLRHALLSGSNAQEDIDEALAPTDAAAGATPTDHATRLQKPGRTDEGPARRCGGKPRQAADGSRRRLGRGDDR</sequence>
<dbReference type="EMBL" id="BEWI01000031">
    <property type="protein sequence ID" value="GAY20972.1"/>
    <property type="molecule type" value="Genomic_DNA"/>
</dbReference>
<reference evidence="2 3" key="1">
    <citation type="journal article" date="2013" name="Biodegradation">
        <title>Occurrence of 4-tert-butylphenol (4-t-BP) biodegradation in an aquatic sample caused by the presence of Spirodela polyrrhiza and isolation of a 4-t-BP-utilizing bacterium.</title>
        <authorList>
            <person name="Ogata Y."/>
            <person name="Toyama T."/>
            <person name="Yu N."/>
            <person name="Wang X."/>
            <person name="Sei K."/>
            <person name="Ike M."/>
        </authorList>
    </citation>
    <scope>NUCLEOTIDE SEQUENCE [LARGE SCALE GENOMIC DNA]</scope>
    <source>
        <strain evidence="2 3">OMI</strain>
    </source>
</reference>
<evidence type="ECO:0000313" key="3">
    <source>
        <dbReference type="Proteomes" id="UP000221538"/>
    </source>
</evidence>
<dbReference type="AlphaFoldDB" id="A0A292Z692"/>
<feature type="compositionally biased region" description="Basic and acidic residues" evidence="1">
    <location>
        <begin position="76"/>
        <end position="87"/>
    </location>
</feature>
<evidence type="ECO:0000256" key="1">
    <source>
        <dbReference type="SAM" id="MobiDB-lite"/>
    </source>
</evidence>
<feature type="region of interest" description="Disordered" evidence="1">
    <location>
        <begin position="31"/>
        <end position="87"/>
    </location>
</feature>
<comment type="caution">
    <text evidence="2">The sequence shown here is derived from an EMBL/GenBank/DDBJ whole genome shotgun (WGS) entry which is preliminary data.</text>
</comment>
<gene>
    <name evidence="2" type="ORF">SFOMI_1502</name>
</gene>
<protein>
    <submittedName>
        <fullName evidence="2">Uncharacterized protein</fullName>
    </submittedName>
</protein>
<proteinExistence type="predicted"/>
<evidence type="ECO:0000313" key="2">
    <source>
        <dbReference type="EMBL" id="GAY20972.1"/>
    </source>
</evidence>
<organism evidence="2 3">
    <name type="scientific">Sphingobium fuliginis (strain ATCC 27551)</name>
    <dbReference type="NCBI Taxonomy" id="336203"/>
    <lineage>
        <taxon>Bacteria</taxon>
        <taxon>Pseudomonadati</taxon>
        <taxon>Pseudomonadota</taxon>
        <taxon>Alphaproteobacteria</taxon>
        <taxon>Sphingomonadales</taxon>
        <taxon>Sphingomonadaceae</taxon>
        <taxon>Sphingobium</taxon>
    </lineage>
</organism>
<feature type="compositionally biased region" description="Low complexity" evidence="1">
    <location>
        <begin position="33"/>
        <end position="47"/>
    </location>
</feature>
<dbReference type="Proteomes" id="UP000221538">
    <property type="component" value="Unassembled WGS sequence"/>
</dbReference>